<proteinExistence type="predicted"/>
<name>A0A2U3KW46_9FIRM</name>
<dbReference type="Pfam" id="PF01841">
    <property type="entry name" value="Transglut_core"/>
    <property type="match status" value="1"/>
</dbReference>
<feature type="signal peptide" evidence="1">
    <location>
        <begin position="1"/>
        <end position="22"/>
    </location>
</feature>
<evidence type="ECO:0000256" key="1">
    <source>
        <dbReference type="SAM" id="SignalP"/>
    </source>
</evidence>
<protein>
    <submittedName>
        <fullName evidence="3">Ig-like domain-containing surface protein</fullName>
    </submittedName>
</protein>
<dbReference type="PANTHER" id="PTHR46333:SF2">
    <property type="entry name" value="CYTOKINESIS PROTEIN 3"/>
    <property type="match status" value="1"/>
</dbReference>
<feature type="domain" description="Transglutaminase-like" evidence="2">
    <location>
        <begin position="168"/>
        <end position="224"/>
    </location>
</feature>
<evidence type="ECO:0000259" key="2">
    <source>
        <dbReference type="SMART" id="SM00460"/>
    </source>
</evidence>
<dbReference type="EMBL" id="OMOF01000217">
    <property type="protein sequence ID" value="SPF43800.1"/>
    <property type="molecule type" value="Genomic_DNA"/>
</dbReference>
<organism evidence="3 4">
    <name type="scientific">Candidatus Desulfosporosinus infrequens</name>
    <dbReference type="NCBI Taxonomy" id="2043169"/>
    <lineage>
        <taxon>Bacteria</taxon>
        <taxon>Bacillati</taxon>
        <taxon>Bacillota</taxon>
        <taxon>Clostridia</taxon>
        <taxon>Eubacteriales</taxon>
        <taxon>Desulfitobacteriaceae</taxon>
        <taxon>Desulfosporosinus</taxon>
    </lineage>
</organism>
<dbReference type="InterPro" id="IPR052557">
    <property type="entry name" value="CAP/Cytokinesis_protein"/>
</dbReference>
<dbReference type="GO" id="GO:0005737">
    <property type="term" value="C:cytoplasm"/>
    <property type="evidence" value="ECO:0007669"/>
    <property type="project" value="TreeGrafter"/>
</dbReference>
<feature type="chain" id="PRO_5039002797" evidence="1">
    <location>
        <begin position="23"/>
        <end position="260"/>
    </location>
</feature>
<accession>A0A2U3KW46</accession>
<keyword evidence="1" id="KW-0732">Signal</keyword>
<dbReference type="InterPro" id="IPR038765">
    <property type="entry name" value="Papain-like_cys_pep_sf"/>
</dbReference>
<dbReference type="PANTHER" id="PTHR46333">
    <property type="entry name" value="CYTOKINESIS PROTEIN 3"/>
    <property type="match status" value="1"/>
</dbReference>
<sequence>MMLTNKVLKLVLVLIISITSLAANPFQALANGETTMNLTQLQEAIKVDMIDRESNFTIHYDGNSAEMMKSLGDVTKQAEGSDDYLSLSWKNIGYKISGVDGNADINFTMDYLTTKAQEDYVDAQVKQIVPTLITSTMTDFEKEKAIHDWIIKNVSYDYVTEQRTAYAALKTGKTVCAGYAMLTEKMMTEAGVNSIIVTGSIPGGLHAWNMVQVGGNWYQFDATNDAVSADTTKYYNKTDDYMTQCGFVWDKTKFPQAVTN</sequence>
<evidence type="ECO:0000313" key="3">
    <source>
        <dbReference type="EMBL" id="SPF43800.1"/>
    </source>
</evidence>
<reference evidence="4" key="1">
    <citation type="submission" date="2018-02" db="EMBL/GenBank/DDBJ databases">
        <authorList>
            <person name="Hausmann B."/>
        </authorList>
    </citation>
    <scope>NUCLEOTIDE SEQUENCE [LARGE SCALE GENOMIC DNA]</scope>
    <source>
        <strain evidence="4">Peat soil MAG SbF1</strain>
    </source>
</reference>
<dbReference type="SMART" id="SM00460">
    <property type="entry name" value="TGc"/>
    <property type="match status" value="1"/>
</dbReference>
<dbReference type="Proteomes" id="UP000238916">
    <property type="component" value="Unassembled WGS sequence"/>
</dbReference>
<dbReference type="AlphaFoldDB" id="A0A2U3KW46"/>
<gene>
    <name evidence="3" type="ORF">SBF1_2940012</name>
</gene>
<dbReference type="InterPro" id="IPR002931">
    <property type="entry name" value="Transglutaminase-like"/>
</dbReference>
<dbReference type="SUPFAM" id="SSF54001">
    <property type="entry name" value="Cysteine proteinases"/>
    <property type="match status" value="1"/>
</dbReference>
<evidence type="ECO:0000313" key="4">
    <source>
        <dbReference type="Proteomes" id="UP000238916"/>
    </source>
</evidence>
<dbReference type="Gene3D" id="3.10.620.30">
    <property type="match status" value="1"/>
</dbReference>